<dbReference type="Pfam" id="PF14625">
    <property type="entry name" value="Lustrin_cystein"/>
    <property type="match status" value="12"/>
</dbReference>
<dbReference type="SMART" id="SM00289">
    <property type="entry name" value="WR1"/>
    <property type="match status" value="13"/>
</dbReference>
<dbReference type="PANTHER" id="PTHR46339">
    <property type="entry name" value="PROTEIN CBG15282-RELATED"/>
    <property type="match status" value="1"/>
</dbReference>
<feature type="domain" description="BPTI/Kunitz inhibitor" evidence="2">
    <location>
        <begin position="579"/>
        <end position="629"/>
    </location>
</feature>
<evidence type="ECO:0000256" key="1">
    <source>
        <dbReference type="SAM" id="SignalP"/>
    </source>
</evidence>
<feature type="domain" description="BPTI/Kunitz inhibitor" evidence="2">
    <location>
        <begin position="788"/>
        <end position="838"/>
    </location>
</feature>
<feature type="domain" description="BPTI/Kunitz inhibitor" evidence="2">
    <location>
        <begin position="1531"/>
        <end position="1581"/>
    </location>
</feature>
<feature type="domain" description="BPTI/Kunitz inhibitor" evidence="2">
    <location>
        <begin position="160"/>
        <end position="210"/>
    </location>
</feature>
<feature type="chain" id="PRO_5037631584" evidence="1">
    <location>
        <begin position="22"/>
        <end position="1677"/>
    </location>
</feature>
<dbReference type="SMART" id="SM00131">
    <property type="entry name" value="KU"/>
    <property type="match status" value="15"/>
</dbReference>
<dbReference type="InterPro" id="IPR028150">
    <property type="entry name" value="Lustrin_cystein"/>
</dbReference>
<feature type="domain" description="BPTI/Kunitz inhibitor" evidence="2">
    <location>
        <begin position="686"/>
        <end position="736"/>
    </location>
</feature>
<dbReference type="SUPFAM" id="SSF57362">
    <property type="entry name" value="BPTI-like"/>
    <property type="match status" value="16"/>
</dbReference>
<feature type="signal peptide" evidence="1">
    <location>
        <begin position="1"/>
        <end position="21"/>
    </location>
</feature>
<feature type="domain" description="BPTI/Kunitz inhibitor" evidence="2">
    <location>
        <begin position="994"/>
        <end position="1058"/>
    </location>
</feature>
<evidence type="ECO:0000313" key="4">
    <source>
        <dbReference type="WBParaSite" id="PgR013_g075_t09"/>
    </source>
</evidence>
<reference evidence="4" key="1">
    <citation type="submission" date="2022-11" db="UniProtKB">
        <authorList>
            <consortium name="WormBaseParasite"/>
        </authorList>
    </citation>
    <scope>IDENTIFICATION</scope>
</reference>
<dbReference type="Gene3D" id="4.10.410.10">
    <property type="entry name" value="Pancreatic trypsin inhibitor Kunitz domain"/>
    <property type="match status" value="15"/>
</dbReference>
<dbReference type="InterPro" id="IPR020901">
    <property type="entry name" value="Prtase_inh_Kunz-CS"/>
</dbReference>
<feature type="domain" description="BPTI/Kunitz inhibitor" evidence="2">
    <location>
        <begin position="1214"/>
        <end position="1264"/>
    </location>
</feature>
<dbReference type="Proteomes" id="UP000887569">
    <property type="component" value="Unplaced"/>
</dbReference>
<dbReference type="Pfam" id="PF00014">
    <property type="entry name" value="Kunitz_BPTI"/>
    <property type="match status" value="15"/>
</dbReference>
<evidence type="ECO:0000259" key="2">
    <source>
        <dbReference type="PROSITE" id="PS50279"/>
    </source>
</evidence>
<dbReference type="CDD" id="cd00109">
    <property type="entry name" value="Kunitz-type"/>
    <property type="match status" value="2"/>
</dbReference>
<dbReference type="InterPro" id="IPR002223">
    <property type="entry name" value="Kunitz_BPTI"/>
</dbReference>
<feature type="domain" description="BPTI/Kunitz inhibitor" evidence="2">
    <location>
        <begin position="1427"/>
        <end position="1477"/>
    </location>
</feature>
<dbReference type="InterPro" id="IPR006150">
    <property type="entry name" value="Cys_repeat_1"/>
</dbReference>
<feature type="domain" description="BPTI/Kunitz inhibitor" evidence="2">
    <location>
        <begin position="265"/>
        <end position="315"/>
    </location>
</feature>
<accession>A0A915ASN7</accession>
<feature type="domain" description="BPTI/Kunitz inhibitor" evidence="2">
    <location>
        <begin position="473"/>
        <end position="523"/>
    </location>
</feature>
<proteinExistence type="predicted"/>
<name>A0A915ASN7_PARUN</name>
<feature type="domain" description="BPTI/Kunitz inhibitor" evidence="2">
    <location>
        <begin position="105"/>
        <end position="155"/>
    </location>
</feature>
<keyword evidence="1" id="KW-0732">Signal</keyword>
<evidence type="ECO:0000313" key="3">
    <source>
        <dbReference type="Proteomes" id="UP000887569"/>
    </source>
</evidence>
<feature type="domain" description="BPTI/Kunitz inhibitor" evidence="2">
    <location>
        <begin position="369"/>
        <end position="419"/>
    </location>
</feature>
<sequence length="1677" mass="185354">HHAVVLYVVVALAICRQSGSSTDDSILKTMQNDISANEEKTSNSICCATLLRPQSSYVNVTAQNVPGVSHLQTQKLYIYPQPPSFSKYGDPLQSLAVRSIPSSACNLPQQIGTGPYRIPRWYYNPARMRCELFYWSGCCGNANNFQTFHNCQQSCEVDPCTLERDQGIGPAQLQRYAFNKYTKMCEPFIYFGSAGNRNNFHSLQDCQQQCPESPNPCPHAPITPATPCASGSAVSGSCGTDQYCHTGQSPSTTVCCNRPGSVDRCSQPVVAGIGNANLQRWYFNSYSQQCQQFIYNGLRGNENNFLTQQECQNACVVNPCSRGIPYQNQGVNLQCTALNQGICPSGYYCHIGVDSRTSVCCQMLGNSRCTEPMSKGEGKFSLTRYYYDAVRTMCFMFSYFGMKGNANNFLTKEACELECPVWINPCMIGEPLLGADRRPQQCHQKSLCPEEYFCHIGYNDSTTVCCPSIGDPCVLPLNEGNGEHKMTRWYYDQSRRQCQQFIYKGLGGNENNFLLRDHCENTCPVWTNPCNNGEPILLSNNHPKLCNPSEADSCPSTHWCHPGIESSTTVCCPGRTNACNLRRIEGEGNFMQMRWYFDQHTQQCIQFIYKGLKGNANNFISRAHCEATCPIFIDPCPLAYASLSSSTRQIFSCSAANPQCPRSHWCHIGEGPETTVCCPNAGDPCTQLPKYIGIGVHSLTRWSYDPVEKKCFSFQYRGLKGNENNFVSKEACEAKCPVFENPCRVGEPYMTGNRPQICGPQFSCPEKYFCHIGAEHRCCCLMQGNDPCTQALEQGQGSYSLQRWYWNAASQQCISFAYRGLKGTQNNFLTQQDCERTCHAFQNPCSLGNPQLTQDGRPLACSAAQNTCSSTYWCHFGAVSQTTVCCPGRVEGEAICRQPMTMGSGGANLQRWYFNWNTRQCVPFIYGGLFGNQNNFRTLQQCQQTCPSYVNVCPTGSPLLESNGRPRPCTFGVDNCGAGYWCHLGLVSDEYQCCVGQPTNPAACQGMPYSVGVLGSQAPAATRWYYDQQTMSCRTFQYNGLKGNQNNFLTQEDCESTCHVFINPCIEAITLPPQQCSANVDTCPSGTFCLIGMSAETSICCPSQGNPCLLPRALGTGSGFLQRWYFSSQTGSCQPFTYTGLKGNENNFLTRERCEETCGPNPCPEGRPFLGADGRPQSCNSSGQSSSCPRTYWCHTGANELNTVCCPGAVNNPCNLPLVTGEGTANLERFYFDSSAGACRPFIYNGIKGNQNNFLTLLACQMVCQPLQNPCIGQPATTAAGQVLFCSSTNKDTCPVNFWCHIGANPETTVCCPGATNPCSVPLSPGTGNAGLQRWYYNADDRECQPFQYNGMRGNQNNFESQAECARTCPVFINPCIGDYANDSNGDPRVCNPLLSNGCDDEFFCLAGDTTINESGICCLKLTDDPCKAYMSEGEGESSLSRWYYSTLNGQCFPFVYRGRKGNQNNFLNKHLCEHICQPISNVCFGGEEALRVGGRIAQCSSLHSCPSTHYCHIGENARSSVCCKRRGNICDQQLMIGIGNARLLRWFYNNVEDECLPFNYSGLAGNENNFLTKADCQVTCPGYRGYCPHGKPLIVNGEISGCGIEIPCPKGYVCHVTRKDSKSVCCPDPTFLCLLDRDTAPCYANILKYGYNKMAGICRQFMYVSFFSPYFLSLYS</sequence>
<feature type="domain" description="BPTI/Kunitz inhibitor" evidence="2">
    <location>
        <begin position="1108"/>
        <end position="1158"/>
    </location>
</feature>
<feature type="domain" description="BPTI/Kunitz inhibitor" evidence="2">
    <location>
        <begin position="1319"/>
        <end position="1369"/>
    </location>
</feature>
<organism evidence="3 4">
    <name type="scientific">Parascaris univalens</name>
    <name type="common">Nematode worm</name>
    <dbReference type="NCBI Taxonomy" id="6257"/>
    <lineage>
        <taxon>Eukaryota</taxon>
        <taxon>Metazoa</taxon>
        <taxon>Ecdysozoa</taxon>
        <taxon>Nematoda</taxon>
        <taxon>Chromadorea</taxon>
        <taxon>Rhabditida</taxon>
        <taxon>Spirurina</taxon>
        <taxon>Ascaridomorpha</taxon>
        <taxon>Ascaridoidea</taxon>
        <taxon>Ascarididae</taxon>
        <taxon>Parascaris</taxon>
    </lineage>
</organism>
<dbReference type="CDD" id="cd22593">
    <property type="entry name" value="Kunitz_conkunitzin"/>
    <property type="match status" value="14"/>
</dbReference>
<dbReference type="PROSITE" id="PS00280">
    <property type="entry name" value="BPTI_KUNITZ_1"/>
    <property type="match status" value="1"/>
</dbReference>
<dbReference type="PANTHER" id="PTHR46339:SF1">
    <property type="entry name" value="BPTI_KUNITZ INHIBITOR DOMAIN-CONTAINING PROTEIN"/>
    <property type="match status" value="1"/>
</dbReference>
<feature type="domain" description="BPTI/Kunitz inhibitor" evidence="2">
    <location>
        <begin position="896"/>
        <end position="946"/>
    </location>
</feature>
<keyword evidence="3" id="KW-1185">Reference proteome</keyword>
<dbReference type="WBParaSite" id="PgR013_g075_t09">
    <property type="protein sequence ID" value="PgR013_g075_t09"/>
    <property type="gene ID" value="PgR013_g075"/>
</dbReference>
<dbReference type="PROSITE" id="PS50279">
    <property type="entry name" value="BPTI_KUNITZ_2"/>
    <property type="match status" value="15"/>
</dbReference>
<dbReference type="InterPro" id="IPR053014">
    <property type="entry name" value="Cuticle_assoc_divergent"/>
</dbReference>
<protein>
    <submittedName>
        <fullName evidence="4">BPTI/Kunitz inhibitor domain-containing protein</fullName>
    </submittedName>
</protein>
<dbReference type="InterPro" id="IPR036880">
    <property type="entry name" value="Kunitz_BPTI_sf"/>
</dbReference>
<dbReference type="GO" id="GO:0004867">
    <property type="term" value="F:serine-type endopeptidase inhibitor activity"/>
    <property type="evidence" value="ECO:0007669"/>
    <property type="project" value="InterPro"/>
</dbReference>